<dbReference type="AlphaFoldDB" id="A0A6T7VL96"/>
<dbReference type="GO" id="GO:0005829">
    <property type="term" value="C:cytosol"/>
    <property type="evidence" value="ECO:0007669"/>
    <property type="project" value="TreeGrafter"/>
</dbReference>
<dbReference type="PANTHER" id="PTHR11772:SF2">
    <property type="entry name" value="ASPARAGINE SYNTHETASE [GLUTAMINE-HYDROLYZING]"/>
    <property type="match status" value="1"/>
</dbReference>
<dbReference type="PANTHER" id="PTHR11772">
    <property type="entry name" value="ASPARAGINE SYNTHETASE"/>
    <property type="match status" value="1"/>
</dbReference>
<sequence length="672" mass="74751">MCGIFAVFGLTGDQAANRRKVVELSKRIRHRGPDWESTWTDGKGNFVSHQRLAIVSPGESGNQPCFLHQGTDAQKSWVVNGEIYNYVKLKEEHKLEDAGTSDSAVVGSLYQKYGTDMVSMLDGMFAFALYDSETGRIFAGRDHMGISSMYVGYGKDGSVWFASEMKSFVNEPMIESYDIFPPGHMYTGGPGGKGFERWYKPQWVEDESYVPTTPVDYEVVRETVVNSVVKRLMTDVPFGVLLSGGLDSSVVASVANRHLEEARNNNVADHKLHTFSIGIKGAPDLVAAKKVADFLGTEHHEFHFTPQEAIDAIPDVVYHLESYEQVRASVPMFLLSRKIKSLGVKMVLSGEGADETLGGYLYFHKAPSGEEFHKECVRKTVRLHQWDVMRANKSTLAWGLEARVPFLDKEWLKLVMNIRPEDKMIDMADKPDGKHARSEKYLLRKAFDTPEDPYLPESVLFRQKEQFSDGVGYDWVDGLKDYAEATVSDEEFNTRNIRFPKNTPETKEYYLLRSLFEKYYPEPCALDTVPTGKSIACSTPEAVSWCPEWENSTGDISGRAVDVHESSKDFDLEDSTMHLLSCDEVAGPKAPSNGAAPVPSAVMSAGAPARRQVAPKAAFSLRQQFKANMLRVGAPRAASRPSMVPSKLPRAQIASAAARMSVLSVRSVCRAL</sequence>
<evidence type="ECO:0000256" key="7">
    <source>
        <dbReference type="ARBA" id="ARBA00022888"/>
    </source>
</evidence>
<evidence type="ECO:0000256" key="8">
    <source>
        <dbReference type="ARBA" id="ARBA00022962"/>
    </source>
</evidence>
<keyword evidence="3" id="KW-0436">Ligase</keyword>
<feature type="domain" description="Glutamine amidotransferase type-2" evidence="10">
    <location>
        <begin position="2"/>
        <end position="191"/>
    </location>
</feature>
<evidence type="ECO:0000313" key="13">
    <source>
        <dbReference type="EMBL" id="CAD8661011.1"/>
    </source>
</evidence>
<dbReference type="SUPFAM" id="SSF56235">
    <property type="entry name" value="N-terminal nucleophile aminohydrolases (Ntn hydrolases)"/>
    <property type="match status" value="1"/>
</dbReference>
<dbReference type="InterPro" id="IPR001962">
    <property type="entry name" value="Asn_synthase"/>
</dbReference>
<dbReference type="InterPro" id="IPR014729">
    <property type="entry name" value="Rossmann-like_a/b/a_fold"/>
</dbReference>
<proteinExistence type="predicted"/>
<dbReference type="SUPFAM" id="SSF52402">
    <property type="entry name" value="Adenine nucleotide alpha hydrolases-like"/>
    <property type="match status" value="1"/>
</dbReference>
<dbReference type="InterPro" id="IPR029055">
    <property type="entry name" value="Ntn_hydrolases_N"/>
</dbReference>
<dbReference type="EMBL" id="HBFA01012768">
    <property type="protein sequence ID" value="CAD8661011.1"/>
    <property type="molecule type" value="Transcribed_RNA"/>
</dbReference>
<evidence type="ECO:0000313" key="11">
    <source>
        <dbReference type="EMBL" id="CAD8661008.1"/>
    </source>
</evidence>
<dbReference type="InterPro" id="IPR006426">
    <property type="entry name" value="Asn_synth_AEB"/>
</dbReference>
<keyword evidence="6" id="KW-0067">ATP-binding</keyword>
<evidence type="ECO:0000256" key="1">
    <source>
        <dbReference type="ARBA" id="ARBA00005187"/>
    </source>
</evidence>
<keyword evidence="8" id="KW-0315">Glutamine amidotransferase</keyword>
<dbReference type="InterPro" id="IPR033738">
    <property type="entry name" value="AsnB_N"/>
</dbReference>
<dbReference type="Pfam" id="PF13537">
    <property type="entry name" value="GATase_7"/>
    <property type="match status" value="1"/>
</dbReference>
<dbReference type="NCBIfam" id="TIGR01536">
    <property type="entry name" value="asn_synth_AEB"/>
    <property type="match status" value="1"/>
</dbReference>
<dbReference type="GO" id="GO:0005524">
    <property type="term" value="F:ATP binding"/>
    <property type="evidence" value="ECO:0007669"/>
    <property type="project" value="UniProtKB-KW"/>
</dbReference>
<accession>A0A6T7VL96</accession>
<evidence type="ECO:0000256" key="2">
    <source>
        <dbReference type="ARBA" id="ARBA00012737"/>
    </source>
</evidence>
<dbReference type="PROSITE" id="PS51278">
    <property type="entry name" value="GATASE_TYPE_2"/>
    <property type="match status" value="1"/>
</dbReference>
<comment type="pathway">
    <text evidence="1">Amino-acid biosynthesis; L-asparagine biosynthesis; L-asparagine from L-aspartate (L-Gln route): step 1/1.</text>
</comment>
<protein>
    <recommendedName>
        <fullName evidence="2">asparagine synthase (glutamine-hydrolyzing)</fullName>
        <ecNumber evidence="2">6.3.5.4</ecNumber>
    </recommendedName>
</protein>
<evidence type="ECO:0000259" key="10">
    <source>
        <dbReference type="PROSITE" id="PS51278"/>
    </source>
</evidence>
<dbReference type="GO" id="GO:0006529">
    <property type="term" value="P:asparagine biosynthetic process"/>
    <property type="evidence" value="ECO:0007669"/>
    <property type="project" value="UniProtKB-KW"/>
</dbReference>
<dbReference type="GO" id="GO:0004066">
    <property type="term" value="F:asparagine synthase (glutamine-hydrolyzing) activity"/>
    <property type="evidence" value="ECO:0007669"/>
    <property type="project" value="UniProtKB-EC"/>
</dbReference>
<keyword evidence="5" id="KW-0547">Nucleotide-binding</keyword>
<dbReference type="InterPro" id="IPR017932">
    <property type="entry name" value="GATase_2_dom"/>
</dbReference>
<evidence type="ECO:0000256" key="9">
    <source>
        <dbReference type="ARBA" id="ARBA00048741"/>
    </source>
</evidence>
<evidence type="ECO:0000313" key="12">
    <source>
        <dbReference type="EMBL" id="CAD8661009.1"/>
    </source>
</evidence>
<dbReference type="CDD" id="cd01991">
    <property type="entry name" value="Asn_synthase_B_C"/>
    <property type="match status" value="1"/>
</dbReference>
<gene>
    <name evidence="11" type="ORF">POBO1169_LOCUS6639</name>
    <name evidence="12" type="ORF">POBO1169_LOCUS6640</name>
    <name evidence="13" type="ORF">POBO1169_LOCUS6641</name>
</gene>
<name>A0A6T7VL96_9CHLO</name>
<comment type="catalytic activity">
    <reaction evidence="9">
        <text>L-aspartate + L-glutamine + ATP + H2O = L-asparagine + L-glutamate + AMP + diphosphate + H(+)</text>
        <dbReference type="Rhea" id="RHEA:12228"/>
        <dbReference type="ChEBI" id="CHEBI:15377"/>
        <dbReference type="ChEBI" id="CHEBI:15378"/>
        <dbReference type="ChEBI" id="CHEBI:29985"/>
        <dbReference type="ChEBI" id="CHEBI:29991"/>
        <dbReference type="ChEBI" id="CHEBI:30616"/>
        <dbReference type="ChEBI" id="CHEBI:33019"/>
        <dbReference type="ChEBI" id="CHEBI:58048"/>
        <dbReference type="ChEBI" id="CHEBI:58359"/>
        <dbReference type="ChEBI" id="CHEBI:456215"/>
        <dbReference type="EC" id="6.3.5.4"/>
    </reaction>
</comment>
<dbReference type="InterPro" id="IPR050795">
    <property type="entry name" value="Asn_Synthetase"/>
</dbReference>
<dbReference type="EMBL" id="HBFA01012767">
    <property type="protein sequence ID" value="CAD8661009.1"/>
    <property type="molecule type" value="Transcribed_RNA"/>
</dbReference>
<dbReference type="Gene3D" id="3.60.20.10">
    <property type="entry name" value="Glutamine Phosphoribosylpyrophosphate, subunit 1, domain 1"/>
    <property type="match status" value="1"/>
</dbReference>
<evidence type="ECO:0000256" key="3">
    <source>
        <dbReference type="ARBA" id="ARBA00022598"/>
    </source>
</evidence>
<reference evidence="12" key="1">
    <citation type="submission" date="2021-01" db="EMBL/GenBank/DDBJ databases">
        <authorList>
            <person name="Corre E."/>
            <person name="Pelletier E."/>
            <person name="Niang G."/>
            <person name="Scheremetjew M."/>
            <person name="Finn R."/>
            <person name="Kale V."/>
            <person name="Holt S."/>
            <person name="Cochrane G."/>
            <person name="Meng A."/>
            <person name="Brown T."/>
            <person name="Cohen L."/>
        </authorList>
    </citation>
    <scope>NUCLEOTIDE SEQUENCE</scope>
    <source>
        <strain evidence="12">CCMP722</strain>
    </source>
</reference>
<dbReference type="Pfam" id="PF00733">
    <property type="entry name" value="Asn_synthase"/>
    <property type="match status" value="1"/>
</dbReference>
<dbReference type="NCBIfam" id="NF006949">
    <property type="entry name" value="PRK09431.1"/>
    <property type="match status" value="1"/>
</dbReference>
<dbReference type="EC" id="6.3.5.4" evidence="2"/>
<keyword evidence="7" id="KW-0061">Asparagine biosynthesis</keyword>
<evidence type="ECO:0000256" key="6">
    <source>
        <dbReference type="ARBA" id="ARBA00022840"/>
    </source>
</evidence>
<dbReference type="EMBL" id="HBFA01012766">
    <property type="protein sequence ID" value="CAD8661008.1"/>
    <property type="molecule type" value="Transcribed_RNA"/>
</dbReference>
<organism evidence="12">
    <name type="scientific">Pyramimonas obovata</name>
    <dbReference type="NCBI Taxonomy" id="1411642"/>
    <lineage>
        <taxon>Eukaryota</taxon>
        <taxon>Viridiplantae</taxon>
        <taxon>Chlorophyta</taxon>
        <taxon>Pyramimonadophyceae</taxon>
        <taxon>Pyramimonadales</taxon>
        <taxon>Pyramimonadaceae</taxon>
        <taxon>Pyramimonas</taxon>
        <taxon>Pyramimonas incertae sedis</taxon>
    </lineage>
</organism>
<evidence type="ECO:0000256" key="5">
    <source>
        <dbReference type="ARBA" id="ARBA00022741"/>
    </source>
</evidence>
<dbReference type="Gene3D" id="3.40.50.620">
    <property type="entry name" value="HUPs"/>
    <property type="match status" value="1"/>
</dbReference>
<dbReference type="FunFam" id="3.40.50.620:FF:000031">
    <property type="entry name" value="Asparagine synthase B"/>
    <property type="match status" value="1"/>
</dbReference>
<dbReference type="CDD" id="cd00712">
    <property type="entry name" value="AsnB"/>
    <property type="match status" value="1"/>
</dbReference>
<evidence type="ECO:0000256" key="4">
    <source>
        <dbReference type="ARBA" id="ARBA00022605"/>
    </source>
</evidence>
<keyword evidence="4" id="KW-0028">Amino-acid biosynthesis</keyword>